<dbReference type="InterPro" id="IPR042175">
    <property type="entry name" value="Cell/Rod_MreC_2"/>
</dbReference>
<evidence type="ECO:0000256" key="5">
    <source>
        <dbReference type="PIRNR" id="PIRNR038471"/>
    </source>
</evidence>
<keyword evidence="9" id="KW-1185">Reference proteome</keyword>
<protein>
    <recommendedName>
        <fullName evidence="2 5">Cell shape-determining protein MreC</fullName>
    </recommendedName>
    <alternativeName>
        <fullName evidence="4 5">Cell shape protein MreC</fullName>
    </alternativeName>
</protein>
<gene>
    <name evidence="8" type="primary">mreC</name>
    <name evidence="8" type="ORF">FCL42_07120</name>
</gene>
<comment type="function">
    <text evidence="5">Involved in formation and maintenance of cell shape.</text>
</comment>
<accession>A0A4U1BRQ0</accession>
<keyword evidence="3 5" id="KW-0133">Cell shape</keyword>
<evidence type="ECO:0000256" key="2">
    <source>
        <dbReference type="ARBA" id="ARBA00013855"/>
    </source>
</evidence>
<dbReference type="GO" id="GO:0008360">
    <property type="term" value="P:regulation of cell shape"/>
    <property type="evidence" value="ECO:0007669"/>
    <property type="project" value="UniProtKB-KW"/>
</dbReference>
<reference evidence="8 9" key="1">
    <citation type="submission" date="2019-04" db="EMBL/GenBank/DDBJ databases">
        <authorList>
            <person name="Hwang J.C."/>
        </authorList>
    </citation>
    <scope>NUCLEOTIDE SEQUENCE [LARGE SCALE GENOMIC DNA]</scope>
    <source>
        <strain evidence="8 9">IMCC35002</strain>
    </source>
</reference>
<evidence type="ECO:0000256" key="6">
    <source>
        <dbReference type="SAM" id="Coils"/>
    </source>
</evidence>
<evidence type="ECO:0000313" key="9">
    <source>
        <dbReference type="Proteomes" id="UP000305675"/>
    </source>
</evidence>
<dbReference type="NCBIfam" id="TIGR00219">
    <property type="entry name" value="mreC"/>
    <property type="match status" value="1"/>
</dbReference>
<dbReference type="EMBL" id="SWCJ01000004">
    <property type="protein sequence ID" value="TKB55982.1"/>
    <property type="molecule type" value="Genomic_DNA"/>
</dbReference>
<name>A0A4U1BRQ0_9GAMM</name>
<dbReference type="Proteomes" id="UP000305675">
    <property type="component" value="Unassembled WGS sequence"/>
</dbReference>
<dbReference type="Gene3D" id="2.40.10.350">
    <property type="entry name" value="Rod shape-determining protein MreC, domain 2"/>
    <property type="match status" value="1"/>
</dbReference>
<comment type="similarity">
    <text evidence="1 5">Belongs to the MreC family.</text>
</comment>
<dbReference type="OrthoDB" id="9808025at2"/>
<feature type="domain" description="Rod shape-determining protein MreC beta-barrel core" evidence="7">
    <location>
        <begin position="120"/>
        <end position="267"/>
    </location>
</feature>
<evidence type="ECO:0000313" key="8">
    <source>
        <dbReference type="EMBL" id="TKB55982.1"/>
    </source>
</evidence>
<keyword evidence="6" id="KW-0175">Coiled coil</keyword>
<organism evidence="8 9">
    <name type="scientific">Ferrimonas aestuarii</name>
    <dbReference type="NCBI Taxonomy" id="2569539"/>
    <lineage>
        <taxon>Bacteria</taxon>
        <taxon>Pseudomonadati</taxon>
        <taxon>Pseudomonadota</taxon>
        <taxon>Gammaproteobacteria</taxon>
        <taxon>Alteromonadales</taxon>
        <taxon>Ferrimonadaceae</taxon>
        <taxon>Ferrimonas</taxon>
    </lineage>
</organism>
<evidence type="ECO:0000259" key="7">
    <source>
        <dbReference type="Pfam" id="PF04085"/>
    </source>
</evidence>
<dbReference type="RefSeq" id="WP_136862711.1">
    <property type="nucleotide sequence ID" value="NZ_SWCJ01000004.1"/>
</dbReference>
<dbReference type="PANTHER" id="PTHR34138:SF1">
    <property type="entry name" value="CELL SHAPE-DETERMINING PROTEIN MREC"/>
    <property type="match status" value="1"/>
</dbReference>
<comment type="caution">
    <text evidence="8">The sequence shown here is derived from an EMBL/GenBank/DDBJ whole genome shotgun (WGS) entry which is preliminary data.</text>
</comment>
<dbReference type="InterPro" id="IPR055342">
    <property type="entry name" value="MreC_beta-barrel_core"/>
</dbReference>
<dbReference type="InterPro" id="IPR007221">
    <property type="entry name" value="MreC"/>
</dbReference>
<proteinExistence type="inferred from homology"/>
<dbReference type="InterPro" id="IPR042177">
    <property type="entry name" value="Cell/Rod_1"/>
</dbReference>
<evidence type="ECO:0000256" key="3">
    <source>
        <dbReference type="ARBA" id="ARBA00022960"/>
    </source>
</evidence>
<evidence type="ECO:0000256" key="4">
    <source>
        <dbReference type="ARBA" id="ARBA00032089"/>
    </source>
</evidence>
<evidence type="ECO:0000256" key="1">
    <source>
        <dbReference type="ARBA" id="ARBA00009369"/>
    </source>
</evidence>
<dbReference type="Pfam" id="PF04085">
    <property type="entry name" value="MreC"/>
    <property type="match status" value="1"/>
</dbReference>
<dbReference type="PANTHER" id="PTHR34138">
    <property type="entry name" value="CELL SHAPE-DETERMINING PROTEIN MREC"/>
    <property type="match status" value="1"/>
</dbReference>
<sequence length="281" mass="31357">MKPFFIRGASPQYRLFLAVLLSLVLILANDRLMPLRLALATLASPLQHLANLPAQMMDSMATNLSSRTDILAENQRLHHRQLLMSEQLLKMANLQQENARLRALLRSEVRTESRRMVAEVMYVDRDPFKDQVLIDKGLNEGVYIGQPVLNEAGVVGQVTDVSPTTARVLLIADYTHAIPVRVARNDVRAVAHGKGKLNQLELSNVAMSTDIREGDLLISSGLGQRFPEGYPVARVSSVVRDEGMTWATVTAEPVADLERIRYLLLLWQQEVNQQALESDNG</sequence>
<feature type="coiled-coil region" evidence="6">
    <location>
        <begin position="84"/>
        <end position="111"/>
    </location>
</feature>
<dbReference type="AlphaFoldDB" id="A0A4U1BRQ0"/>
<dbReference type="GO" id="GO:0005886">
    <property type="term" value="C:plasma membrane"/>
    <property type="evidence" value="ECO:0007669"/>
    <property type="project" value="TreeGrafter"/>
</dbReference>
<dbReference type="Gene3D" id="2.40.10.340">
    <property type="entry name" value="Rod shape-determining protein MreC, domain 1"/>
    <property type="match status" value="1"/>
</dbReference>
<dbReference type="PIRSF" id="PIRSF038471">
    <property type="entry name" value="MreC"/>
    <property type="match status" value="1"/>
</dbReference>